<organism evidence="3 4">
    <name type="scientific">Saccharomycopsis crataegensis</name>
    <dbReference type="NCBI Taxonomy" id="43959"/>
    <lineage>
        <taxon>Eukaryota</taxon>
        <taxon>Fungi</taxon>
        <taxon>Dikarya</taxon>
        <taxon>Ascomycota</taxon>
        <taxon>Saccharomycotina</taxon>
        <taxon>Saccharomycetes</taxon>
        <taxon>Saccharomycopsidaceae</taxon>
        <taxon>Saccharomycopsis</taxon>
    </lineage>
</organism>
<feature type="compositionally biased region" description="Basic and acidic residues" evidence="1">
    <location>
        <begin position="80"/>
        <end position="93"/>
    </location>
</feature>
<name>A0AAV5QQY0_9ASCO</name>
<dbReference type="EMBL" id="BTFZ01000011">
    <property type="protein sequence ID" value="GMM36680.1"/>
    <property type="molecule type" value="Genomic_DNA"/>
</dbReference>
<protein>
    <recommendedName>
        <fullName evidence="2">PXA domain-containing protein</fullName>
    </recommendedName>
</protein>
<feature type="region of interest" description="Disordered" evidence="1">
    <location>
        <begin position="476"/>
        <end position="496"/>
    </location>
</feature>
<dbReference type="SMART" id="SM00313">
    <property type="entry name" value="PXA"/>
    <property type="match status" value="1"/>
</dbReference>
<feature type="region of interest" description="Disordered" evidence="1">
    <location>
        <begin position="1"/>
        <end position="48"/>
    </location>
</feature>
<evidence type="ECO:0000259" key="2">
    <source>
        <dbReference type="PROSITE" id="PS51207"/>
    </source>
</evidence>
<dbReference type="Proteomes" id="UP001360560">
    <property type="component" value="Unassembled WGS sequence"/>
</dbReference>
<evidence type="ECO:0000313" key="4">
    <source>
        <dbReference type="Proteomes" id="UP001360560"/>
    </source>
</evidence>
<dbReference type="AlphaFoldDB" id="A0AAV5QQY0"/>
<feature type="region of interest" description="Disordered" evidence="1">
    <location>
        <begin position="73"/>
        <end position="93"/>
    </location>
</feature>
<evidence type="ECO:0000313" key="3">
    <source>
        <dbReference type="EMBL" id="GMM36680.1"/>
    </source>
</evidence>
<accession>A0AAV5QQY0</accession>
<dbReference type="Pfam" id="PF02194">
    <property type="entry name" value="PXA"/>
    <property type="match status" value="1"/>
</dbReference>
<dbReference type="InterPro" id="IPR003114">
    <property type="entry name" value="Phox_assoc"/>
</dbReference>
<sequence length="684" mass="78550">MSSIGLGKPPVIYPTPLDNDRGSSGAAASGFSPSPSLNKSFSSPLIPKYNKRRVKKLGNKSVMAPKGASKMSFVNNGKDSASDNDVHGGRKDLNLDDNGVDPIKKMYVKDTEEYKLHLIRKIFLPKVSITSDIKDYLPALTSSGSVDIELYCFIGLLFKNFINEWYFKITENDEFISEVVDVMAHITRELETRVRKVRLEDFIFDHAPYILDNHQQFYNYCLDNLDSQYVQETTMNEAFDALNSHPALSMRFRQYHHSKGDGLNHRSSDDDINQNFTFNDSFYNETLREPRSDLEEVSRLEENYLGIISKGALALLLPVDVSDSDLARYFVRSVMANIVLRILTKQLSEPDIIYSILLGIFRSLNKDSDKSAEGQKHTKKEEIGEIPQTLKGKIVSVFRKVSHFIAYSTSTGSNQKQKLTRPPIAHRYIFQFLNNLFSFSTENPVLYVFMKYFALWFLSYNIEEIRHAEKMKTETIKTRSESSSSSASGNAEAASGVKGNSILPKSISAIVNANLFALKINQIIYNLFGKLVLQKFFQNAEFLASLVKTARHTIFPGDDKMGPPRKIPNDEEIEEMKIELFKLMKKKLPFWFKLLIFNEVGEAPINSESVFEDDEDMNNVFNDRKDKFKALVKTKTDYKFYRFIQSFQYQKFNKLMVYNLMDHFFLELFPEMRDLTPSVLERHD</sequence>
<evidence type="ECO:0000256" key="1">
    <source>
        <dbReference type="SAM" id="MobiDB-lite"/>
    </source>
</evidence>
<dbReference type="RefSeq" id="XP_064853676.1">
    <property type="nucleotide sequence ID" value="XM_064997604.1"/>
</dbReference>
<dbReference type="PANTHER" id="PTHR22775:SF3">
    <property type="entry name" value="SORTING NEXIN-13"/>
    <property type="match status" value="1"/>
</dbReference>
<feature type="compositionally biased region" description="Low complexity" evidence="1">
    <location>
        <begin position="481"/>
        <end position="496"/>
    </location>
</feature>
<gene>
    <name evidence="3" type="ORF">DASC09_040050</name>
</gene>
<keyword evidence="4" id="KW-1185">Reference proteome</keyword>
<comment type="caution">
    <text evidence="3">The sequence shown here is derived from an EMBL/GenBank/DDBJ whole genome shotgun (WGS) entry which is preliminary data.</text>
</comment>
<reference evidence="3 4" key="1">
    <citation type="journal article" date="2023" name="Elife">
        <title>Identification of key yeast species and microbe-microbe interactions impacting larval growth of Drosophila in the wild.</title>
        <authorList>
            <person name="Mure A."/>
            <person name="Sugiura Y."/>
            <person name="Maeda R."/>
            <person name="Honda K."/>
            <person name="Sakurai N."/>
            <person name="Takahashi Y."/>
            <person name="Watada M."/>
            <person name="Katoh T."/>
            <person name="Gotoh A."/>
            <person name="Gotoh Y."/>
            <person name="Taniguchi I."/>
            <person name="Nakamura K."/>
            <person name="Hayashi T."/>
            <person name="Katayama T."/>
            <person name="Uemura T."/>
            <person name="Hattori Y."/>
        </authorList>
    </citation>
    <scope>NUCLEOTIDE SEQUENCE [LARGE SCALE GENOMIC DNA]</scope>
    <source>
        <strain evidence="3 4">SC-9</strain>
    </source>
</reference>
<feature type="compositionally biased region" description="Low complexity" evidence="1">
    <location>
        <begin position="22"/>
        <end position="45"/>
    </location>
</feature>
<dbReference type="GO" id="GO:0035091">
    <property type="term" value="F:phosphatidylinositol binding"/>
    <property type="evidence" value="ECO:0007669"/>
    <property type="project" value="TreeGrafter"/>
</dbReference>
<feature type="domain" description="PXA" evidence="2">
    <location>
        <begin position="143"/>
        <end position="365"/>
    </location>
</feature>
<proteinExistence type="predicted"/>
<dbReference type="GeneID" id="90074655"/>
<dbReference type="PANTHER" id="PTHR22775">
    <property type="entry name" value="SORTING NEXIN"/>
    <property type="match status" value="1"/>
</dbReference>
<dbReference type="PROSITE" id="PS51207">
    <property type="entry name" value="PXA"/>
    <property type="match status" value="1"/>
</dbReference>